<dbReference type="Pfam" id="PF07466">
    <property type="entry name" value="DUF1517"/>
    <property type="match status" value="1"/>
</dbReference>
<dbReference type="EMBL" id="BDQK01000001">
    <property type="protein sequence ID" value="GBF79170.1"/>
    <property type="molecule type" value="Genomic_DNA"/>
</dbReference>
<keyword evidence="2" id="KW-1185">Reference proteome</keyword>
<evidence type="ECO:0000313" key="1">
    <source>
        <dbReference type="EMBL" id="GBF79170.1"/>
    </source>
</evidence>
<dbReference type="InterPro" id="IPR010903">
    <property type="entry name" value="DUF1517"/>
</dbReference>
<sequence length="201" mass="22575">MSSWRDRINKFTGKTRFVVCRIFLHLMGDEIAPILGVLNRAGREAIDSQGDLNVLGEGLVDICQKILEMSMYWQSAANEGDVFWNEGEAGDYVTELFTDSAQRYLSEPEIESATSRENTPLSFPITRNVVVMITVALTGEAPELETYLADREALENGLQALINFHYQGRLQAIQVHFSPAQFGDELTDEQLLLNFSELVPL</sequence>
<dbReference type="RefSeq" id="WP_124977369.1">
    <property type="nucleotide sequence ID" value="NZ_BDQK01000001.1"/>
</dbReference>
<evidence type="ECO:0008006" key="3">
    <source>
        <dbReference type="Google" id="ProtNLM"/>
    </source>
</evidence>
<protein>
    <recommendedName>
        <fullName evidence="3">DUF1517 domain-containing protein</fullName>
    </recommendedName>
</protein>
<organism evidence="1 2">
    <name type="scientific">Aphanothece sacrum FPU1</name>
    <dbReference type="NCBI Taxonomy" id="1920663"/>
    <lineage>
        <taxon>Bacteria</taxon>
        <taxon>Bacillati</taxon>
        <taxon>Cyanobacteriota</taxon>
        <taxon>Cyanophyceae</taxon>
        <taxon>Oscillatoriophycideae</taxon>
        <taxon>Chroococcales</taxon>
        <taxon>Aphanothecaceae</taxon>
        <taxon>Aphanothece</taxon>
    </lineage>
</organism>
<accession>A0A401IDB7</accession>
<proteinExistence type="predicted"/>
<dbReference type="Proteomes" id="UP000287247">
    <property type="component" value="Unassembled WGS sequence"/>
</dbReference>
<gene>
    <name evidence="1" type="ORF">AsFPU1_0562</name>
</gene>
<reference evidence="2" key="1">
    <citation type="submission" date="2017-05" db="EMBL/GenBank/DDBJ databases">
        <title>Physiological properties and genetic analysis related to exopolysaccharide production of fresh-water unicellular cyanobacterium Aphanothece sacrum, Suizenji Nori, that has been cultured as a food source in Japan.</title>
        <authorList>
            <person name="Kanesaki Y."/>
            <person name="Yoshikawa S."/>
            <person name="Ohki K."/>
        </authorList>
    </citation>
    <scope>NUCLEOTIDE SEQUENCE [LARGE SCALE GENOMIC DNA]</scope>
    <source>
        <strain evidence="2">FPU1</strain>
    </source>
</reference>
<comment type="caution">
    <text evidence="1">The sequence shown here is derived from an EMBL/GenBank/DDBJ whole genome shotgun (WGS) entry which is preliminary data.</text>
</comment>
<name>A0A401IDB7_APHSA</name>
<dbReference type="AlphaFoldDB" id="A0A401IDB7"/>
<evidence type="ECO:0000313" key="2">
    <source>
        <dbReference type="Proteomes" id="UP000287247"/>
    </source>
</evidence>
<dbReference type="OrthoDB" id="456652at2"/>